<accession>A0A1X0QLG5</accession>
<dbReference type="GO" id="GO:1990904">
    <property type="term" value="C:ribonucleoprotein complex"/>
    <property type="evidence" value="ECO:0007669"/>
    <property type="project" value="UniProtKB-ARBA"/>
</dbReference>
<evidence type="ECO:0000313" key="2">
    <source>
        <dbReference type="EMBL" id="ORE00613.1"/>
    </source>
</evidence>
<name>A0A1X0QLG5_9MICR</name>
<dbReference type="EMBL" id="LTAI01000004">
    <property type="protein sequence ID" value="ORE00613.1"/>
    <property type="molecule type" value="Genomic_DNA"/>
</dbReference>
<keyword evidence="1" id="KW-0819">tRNA processing</keyword>
<dbReference type="Proteomes" id="UP000192501">
    <property type="component" value="Unassembled WGS sequence"/>
</dbReference>
<proteinExistence type="predicted"/>
<dbReference type="VEuPathDB" id="MicrosporidiaDB:A0H76_1697"/>
<sequence>MTVKKKRYIAFKYKFINDVVVICKERLKEKFGLLLMSKLDFINVVENYEENKICVIRCNLEIYKELKEVLNENYKVIDVSGILRKLKLRLINQIKLNKI</sequence>
<evidence type="ECO:0000256" key="1">
    <source>
        <dbReference type="ARBA" id="ARBA00022694"/>
    </source>
</evidence>
<gene>
    <name evidence="2" type="ORF">A0H76_1697</name>
</gene>
<organism evidence="2 3">
    <name type="scientific">Hepatospora eriocheir</name>
    <dbReference type="NCBI Taxonomy" id="1081669"/>
    <lineage>
        <taxon>Eukaryota</taxon>
        <taxon>Fungi</taxon>
        <taxon>Fungi incertae sedis</taxon>
        <taxon>Microsporidia</taxon>
        <taxon>Hepatosporidae</taxon>
        <taxon>Hepatospora</taxon>
    </lineage>
</organism>
<evidence type="ECO:0000313" key="3">
    <source>
        <dbReference type="Proteomes" id="UP000192501"/>
    </source>
</evidence>
<protein>
    <submittedName>
        <fullName evidence="2">Uncharacterized protein</fullName>
    </submittedName>
</protein>
<comment type="caution">
    <text evidence="2">The sequence shown here is derived from an EMBL/GenBank/DDBJ whole genome shotgun (WGS) entry which is preliminary data.</text>
</comment>
<reference evidence="2 3" key="1">
    <citation type="journal article" date="2017" name="Environ. Microbiol.">
        <title>Decay of the glycolytic pathway and adaptation to intranuclear parasitism within Enterocytozoonidae microsporidia.</title>
        <authorList>
            <person name="Wiredu Boakye D."/>
            <person name="Jaroenlak P."/>
            <person name="Prachumwat A."/>
            <person name="Williams T.A."/>
            <person name="Bateman K.S."/>
            <person name="Itsathitphaisarn O."/>
            <person name="Sritunyalucksana K."/>
            <person name="Paszkiewicz K.H."/>
            <person name="Moore K.A."/>
            <person name="Stentiford G.D."/>
            <person name="Williams B.A."/>
        </authorList>
    </citation>
    <scope>NUCLEOTIDE SEQUENCE [LARGE SCALE GENOMIC DNA]</scope>
    <source>
        <strain evidence="3">canceri</strain>
    </source>
</reference>
<dbReference type="InterPro" id="IPR038085">
    <property type="entry name" value="Rnp2-like_sf"/>
</dbReference>
<dbReference type="Gene3D" id="3.30.70.3250">
    <property type="entry name" value="Ribonuclease P, Pop5 subunit"/>
    <property type="match status" value="1"/>
</dbReference>
<dbReference type="GO" id="GO:0008033">
    <property type="term" value="P:tRNA processing"/>
    <property type="evidence" value="ECO:0007669"/>
    <property type="project" value="UniProtKB-KW"/>
</dbReference>
<dbReference type="GO" id="GO:1902555">
    <property type="term" value="C:endoribonuclease complex"/>
    <property type="evidence" value="ECO:0007669"/>
    <property type="project" value="UniProtKB-ARBA"/>
</dbReference>
<dbReference type="VEuPathDB" id="MicrosporidiaDB:HERIO_1705"/>
<dbReference type="SUPFAM" id="SSF160350">
    <property type="entry name" value="Rnp2-like"/>
    <property type="match status" value="1"/>
</dbReference>
<dbReference type="AlphaFoldDB" id="A0A1X0QLG5"/>